<keyword evidence="4" id="KW-1185">Reference proteome</keyword>
<evidence type="ECO:0000313" key="3">
    <source>
        <dbReference type="EMBL" id="CBJ26587.1"/>
    </source>
</evidence>
<reference evidence="3 4" key="1">
    <citation type="journal article" date="2010" name="Nature">
        <title>The Ectocarpus genome and the independent evolution of multicellularity in brown algae.</title>
        <authorList>
            <person name="Cock J.M."/>
            <person name="Sterck L."/>
            <person name="Rouze P."/>
            <person name="Scornet D."/>
            <person name="Allen A.E."/>
            <person name="Amoutzias G."/>
            <person name="Anthouard V."/>
            <person name="Artiguenave F."/>
            <person name="Aury J.M."/>
            <person name="Badger J.H."/>
            <person name="Beszteri B."/>
            <person name="Billiau K."/>
            <person name="Bonnet E."/>
            <person name="Bothwell J.H."/>
            <person name="Bowler C."/>
            <person name="Boyen C."/>
            <person name="Brownlee C."/>
            <person name="Carrano C.J."/>
            <person name="Charrier B."/>
            <person name="Cho G.Y."/>
            <person name="Coelho S.M."/>
            <person name="Collen J."/>
            <person name="Corre E."/>
            <person name="Da Silva C."/>
            <person name="Delage L."/>
            <person name="Delaroque N."/>
            <person name="Dittami S.M."/>
            <person name="Doulbeau S."/>
            <person name="Elias M."/>
            <person name="Farnham G."/>
            <person name="Gachon C.M."/>
            <person name="Gschloessl B."/>
            <person name="Heesch S."/>
            <person name="Jabbari K."/>
            <person name="Jubin C."/>
            <person name="Kawai H."/>
            <person name="Kimura K."/>
            <person name="Kloareg B."/>
            <person name="Kupper F.C."/>
            <person name="Lang D."/>
            <person name="Le Bail A."/>
            <person name="Leblanc C."/>
            <person name="Lerouge P."/>
            <person name="Lohr M."/>
            <person name="Lopez P.J."/>
            <person name="Martens C."/>
            <person name="Maumus F."/>
            <person name="Michel G."/>
            <person name="Miranda-Saavedra D."/>
            <person name="Morales J."/>
            <person name="Moreau H."/>
            <person name="Motomura T."/>
            <person name="Nagasato C."/>
            <person name="Napoli C.A."/>
            <person name="Nelson D.R."/>
            <person name="Nyvall-Collen P."/>
            <person name="Peters A.F."/>
            <person name="Pommier C."/>
            <person name="Potin P."/>
            <person name="Poulain J."/>
            <person name="Quesneville H."/>
            <person name="Read B."/>
            <person name="Rensing S.A."/>
            <person name="Ritter A."/>
            <person name="Rousvoal S."/>
            <person name="Samanta M."/>
            <person name="Samson G."/>
            <person name="Schroeder D.C."/>
            <person name="Segurens B."/>
            <person name="Strittmatter M."/>
            <person name="Tonon T."/>
            <person name="Tregear J.W."/>
            <person name="Valentin K."/>
            <person name="von Dassow P."/>
            <person name="Yamagishi T."/>
            <person name="Van de Peer Y."/>
            <person name="Wincker P."/>
        </authorList>
    </citation>
    <scope>NUCLEOTIDE SEQUENCE [LARGE SCALE GENOMIC DNA]</scope>
    <source>
        <strain evidence="4">Ec32 / CCAP1310/4</strain>
    </source>
</reference>
<feature type="region of interest" description="Disordered" evidence="1">
    <location>
        <begin position="233"/>
        <end position="303"/>
    </location>
</feature>
<dbReference type="AlphaFoldDB" id="D7FYU5"/>
<dbReference type="EMBL" id="FN648542">
    <property type="protein sequence ID" value="CBJ26587.1"/>
    <property type="molecule type" value="Genomic_DNA"/>
</dbReference>
<feature type="compositionally biased region" description="Basic and acidic residues" evidence="1">
    <location>
        <begin position="479"/>
        <end position="497"/>
    </location>
</feature>
<evidence type="ECO:0000259" key="2">
    <source>
        <dbReference type="Pfam" id="PF04424"/>
    </source>
</evidence>
<dbReference type="Proteomes" id="UP000002630">
    <property type="component" value="Linkage Group LG33"/>
</dbReference>
<feature type="region of interest" description="Disordered" evidence="1">
    <location>
        <begin position="171"/>
        <end position="199"/>
    </location>
</feature>
<dbReference type="InterPro" id="IPR033979">
    <property type="entry name" value="MINDY_domain"/>
</dbReference>
<proteinExistence type="predicted"/>
<dbReference type="InterPro" id="IPR007518">
    <property type="entry name" value="MINDY"/>
</dbReference>
<organism evidence="3 4">
    <name type="scientific">Ectocarpus siliculosus</name>
    <name type="common">Brown alga</name>
    <name type="synonym">Conferva siliculosa</name>
    <dbReference type="NCBI Taxonomy" id="2880"/>
    <lineage>
        <taxon>Eukaryota</taxon>
        <taxon>Sar</taxon>
        <taxon>Stramenopiles</taxon>
        <taxon>Ochrophyta</taxon>
        <taxon>PX clade</taxon>
        <taxon>Phaeophyceae</taxon>
        <taxon>Ectocarpales</taxon>
        <taxon>Ectocarpaceae</taxon>
        <taxon>Ectocarpus</taxon>
    </lineage>
</organism>
<feature type="compositionally biased region" description="Polar residues" evidence="1">
    <location>
        <begin position="259"/>
        <end position="274"/>
    </location>
</feature>
<feature type="compositionally biased region" description="Basic and acidic residues" evidence="1">
    <location>
        <begin position="188"/>
        <end position="197"/>
    </location>
</feature>
<name>D7FYU5_ECTSI</name>
<protein>
    <recommendedName>
        <fullName evidence="2">MINDY deubiquitinase domain-containing protein</fullName>
    </recommendedName>
</protein>
<dbReference type="STRING" id="2880.D7FYU5"/>
<dbReference type="GO" id="GO:0004843">
    <property type="term" value="F:cysteine-type deubiquitinase activity"/>
    <property type="evidence" value="ECO:0007669"/>
    <property type="project" value="InterPro"/>
</dbReference>
<dbReference type="PANTHER" id="PTHR18063:SF6">
    <property type="entry name" value="UBIQUITIN CARBOXYL-TERMINAL HYDROLASE"/>
    <property type="match status" value="1"/>
</dbReference>
<dbReference type="FunCoup" id="D7FYU5">
    <property type="interactions" value="7"/>
</dbReference>
<dbReference type="EMBL" id="FN649758">
    <property type="protein sequence ID" value="CBJ26587.1"/>
    <property type="molecule type" value="Genomic_DNA"/>
</dbReference>
<feature type="domain" description="MINDY deubiquitinase" evidence="2">
    <location>
        <begin position="6"/>
        <end position="394"/>
    </location>
</feature>
<feature type="compositionally biased region" description="Basic and acidic residues" evidence="1">
    <location>
        <begin position="276"/>
        <end position="289"/>
    </location>
</feature>
<dbReference type="PANTHER" id="PTHR18063">
    <property type="entry name" value="NF-E2 INDUCIBLE PROTEIN"/>
    <property type="match status" value="1"/>
</dbReference>
<dbReference type="InParanoid" id="D7FYU5"/>
<dbReference type="OrthoDB" id="10261212at2759"/>
<accession>D7FYU5</accession>
<dbReference type="GO" id="GO:0071944">
    <property type="term" value="C:cell periphery"/>
    <property type="evidence" value="ECO:0007669"/>
    <property type="project" value="TreeGrafter"/>
</dbReference>
<evidence type="ECO:0000256" key="1">
    <source>
        <dbReference type="SAM" id="MobiDB-lite"/>
    </source>
</evidence>
<dbReference type="GO" id="GO:0071108">
    <property type="term" value="P:protein K48-linked deubiquitination"/>
    <property type="evidence" value="ECO:0007669"/>
    <property type="project" value="TreeGrafter"/>
</dbReference>
<evidence type="ECO:0000313" key="4">
    <source>
        <dbReference type="Proteomes" id="UP000002630"/>
    </source>
</evidence>
<dbReference type="OMA" id="FNCKFDS"/>
<feature type="compositionally biased region" description="Polar residues" evidence="1">
    <location>
        <begin position="498"/>
        <end position="507"/>
    </location>
</feature>
<dbReference type="Pfam" id="PF04424">
    <property type="entry name" value="MINDY_DUB"/>
    <property type="match status" value="1"/>
</dbReference>
<dbReference type="GO" id="GO:0005829">
    <property type="term" value="C:cytosol"/>
    <property type="evidence" value="ECO:0007669"/>
    <property type="project" value="TreeGrafter"/>
</dbReference>
<dbReference type="GO" id="GO:0016807">
    <property type="term" value="F:cysteine-type carboxypeptidase activity"/>
    <property type="evidence" value="ECO:0007669"/>
    <property type="project" value="TreeGrafter"/>
</dbReference>
<gene>
    <name evidence="3" type="ORF">Esi_0035_0077</name>
</gene>
<feature type="region of interest" description="Disordered" evidence="1">
    <location>
        <begin position="458"/>
        <end position="507"/>
    </location>
</feature>
<dbReference type="eggNOG" id="KOG2427">
    <property type="taxonomic scope" value="Eukaryota"/>
</dbReference>
<dbReference type="GO" id="GO:1990380">
    <property type="term" value="F:K48-linked deubiquitinase activity"/>
    <property type="evidence" value="ECO:0007669"/>
    <property type="project" value="InterPro"/>
</dbReference>
<sequence length="507" mass="55527">MSAVDTYRIKRVRFFGRKVPILCQNLNGPCPLLAIGNILLLQSNISIHPDLSEISFSELTQLVAGFLLDSNPPHEDERINVNQQTQLDTVIKLLPRLQYGLDVNVRFNSVRGFEFTEEMAAFDMSGVTLLHGWILDPEDKHTGSVIEGMSYNKLVEKLLEFRSLTVEASGPRKQDFDNVGARQNVPSDKSESNDHQEAGSTNFAKTAGEEDAGTQAQLVTKPLQTAQSVGAVVVDDASEPLGENAPTPVRRSEEDTGQEGLSSASTITRQQGSESILHREEGLPTDKCARASSVTSETESDKMATALNEGQVAEEFFRETASQLTYYGLSQLHQEVRERQLCVFFRNNHFSTMFKYEGKLYLLITDLGYARESSVVWEKLDQIDGNTEYADSDFGPSSRCSLASGDPQSDADYMLALALQQEGTSGRPIPRAASSEQSGLSGDEAVAMALHQEERILLEQRLGGRNPAQTVAVGGEGAPSREERDRGRPADAARGNRSENGSSCSIQ</sequence>